<dbReference type="PANTHER" id="PTHR12840">
    <property type="entry name" value="NADH-UBIQUINONE OXIDOREDUCTASE ASHI SUBUNIT"/>
    <property type="match status" value="1"/>
</dbReference>
<dbReference type="AlphaFoldDB" id="A0A420HSQ9"/>
<feature type="region of interest" description="Disordered" evidence="1">
    <location>
        <begin position="22"/>
        <end position="53"/>
    </location>
</feature>
<organism evidence="3 4">
    <name type="scientific">Golovinomyces cichoracearum</name>
    <dbReference type="NCBI Taxonomy" id="62708"/>
    <lineage>
        <taxon>Eukaryota</taxon>
        <taxon>Fungi</taxon>
        <taxon>Dikarya</taxon>
        <taxon>Ascomycota</taxon>
        <taxon>Pezizomycotina</taxon>
        <taxon>Leotiomycetes</taxon>
        <taxon>Erysiphales</taxon>
        <taxon>Erysiphaceae</taxon>
        <taxon>Golovinomyces</taxon>
    </lineage>
</organism>
<gene>
    <name evidence="3" type="ORF">GcC1_165003</name>
</gene>
<evidence type="ECO:0000313" key="4">
    <source>
        <dbReference type="Proteomes" id="UP000285405"/>
    </source>
</evidence>
<keyword evidence="2" id="KW-0812">Transmembrane</keyword>
<protein>
    <submittedName>
        <fullName evidence="3">Putative nadh:ubiquinone oxidoreductase subunit protein</fullName>
    </submittedName>
</protein>
<comment type="caution">
    <text evidence="3">The sequence shown here is derived from an EMBL/GenBank/DDBJ whole genome shotgun (WGS) entry which is preliminary data.</text>
</comment>
<evidence type="ECO:0000313" key="3">
    <source>
        <dbReference type="EMBL" id="RKF60478.1"/>
    </source>
</evidence>
<proteinExistence type="predicted"/>
<evidence type="ECO:0000256" key="2">
    <source>
        <dbReference type="SAM" id="Phobius"/>
    </source>
</evidence>
<feature type="transmembrane region" description="Helical" evidence="2">
    <location>
        <begin position="109"/>
        <end position="131"/>
    </location>
</feature>
<dbReference type="EMBL" id="MCBR01016565">
    <property type="protein sequence ID" value="RKF60478.1"/>
    <property type="molecule type" value="Genomic_DNA"/>
</dbReference>
<keyword evidence="2" id="KW-1133">Transmembrane helix</keyword>
<keyword evidence="3" id="KW-0830">Ubiquinone</keyword>
<dbReference type="InterPro" id="IPR008699">
    <property type="entry name" value="NDUFB8"/>
</dbReference>
<evidence type="ECO:0000256" key="1">
    <source>
        <dbReference type="SAM" id="MobiDB-lite"/>
    </source>
</evidence>
<dbReference type="GO" id="GO:0005739">
    <property type="term" value="C:mitochondrion"/>
    <property type="evidence" value="ECO:0007669"/>
    <property type="project" value="InterPro"/>
</dbReference>
<dbReference type="Proteomes" id="UP000285405">
    <property type="component" value="Unassembled WGS sequence"/>
</dbReference>
<dbReference type="PANTHER" id="PTHR12840:SF1">
    <property type="entry name" value="NADH DEHYDROGENASE [UBIQUINONE] 1 BETA SUBCOMPLEX SUBUNIT 8, MITOCHONDRIAL"/>
    <property type="match status" value="1"/>
</dbReference>
<name>A0A420HSQ9_9PEZI</name>
<reference evidence="3 4" key="1">
    <citation type="journal article" date="2018" name="BMC Genomics">
        <title>Comparative genome analyses reveal sequence features reflecting distinct modes of host-adaptation between dicot and monocot powdery mildew.</title>
        <authorList>
            <person name="Wu Y."/>
            <person name="Ma X."/>
            <person name="Pan Z."/>
            <person name="Kale S.D."/>
            <person name="Song Y."/>
            <person name="King H."/>
            <person name="Zhang Q."/>
            <person name="Presley C."/>
            <person name="Deng X."/>
            <person name="Wei C.I."/>
            <person name="Xiao S."/>
        </authorList>
    </citation>
    <scope>NUCLEOTIDE SEQUENCE [LARGE SCALE GENOMIC DNA]</scope>
    <source>
        <strain evidence="3">UCSC1</strain>
    </source>
</reference>
<keyword evidence="2" id="KW-0472">Membrane</keyword>
<dbReference type="OrthoDB" id="2014058at2759"/>
<dbReference type="Pfam" id="PF05821">
    <property type="entry name" value="NDUF_B8"/>
    <property type="match status" value="1"/>
</dbReference>
<accession>A0A420HSQ9</accession>
<sequence>MLCRRHVAAHVRLLRTRTHVASSRQVRRAGSTALDSSDSEYPKLTDLEDPGMNGGYINPPRIKRHFRDPHADWWDKQERRNFGEPIHEDNDILGMFSPHEYTHVKPSTAFFQIGCFIGVVFGLAGVVRLLYPDRPSVAKRYEGGLERELGGSGTVVARYREDD</sequence>